<sequence length="154" mass="17594">MDVRQYRDYVVVPALGRINAYSRAAEQLVIGTALAESGLMFLQQIGRGPARGFIQMEPATHDDIWERYLSRNLDLLNNLKGLLIRDMDLHDQLRGNLFYAAAMCRIHYLRFKEPLPQANDWPGMAAYWKKYYNTPAGAGTVEGFLKKARPAFDL</sequence>
<organism evidence="1 2">
    <name type="scientific">Micavibrio aeruginosavorus</name>
    <dbReference type="NCBI Taxonomy" id="349221"/>
    <lineage>
        <taxon>Bacteria</taxon>
        <taxon>Pseudomonadati</taxon>
        <taxon>Bdellovibrionota</taxon>
        <taxon>Bdellovibrionia</taxon>
        <taxon>Bdellovibrionales</taxon>
        <taxon>Pseudobdellovibrionaceae</taxon>
        <taxon>Micavibrio</taxon>
    </lineage>
</organism>
<evidence type="ECO:0000313" key="1">
    <source>
        <dbReference type="EMBL" id="PZO89017.1"/>
    </source>
</evidence>
<reference evidence="1 2" key="1">
    <citation type="submission" date="2017-08" db="EMBL/GenBank/DDBJ databases">
        <title>Infants hospitalized years apart are colonized by the same room-sourced microbial strains.</title>
        <authorList>
            <person name="Brooks B."/>
            <person name="Olm M.R."/>
            <person name="Firek B.A."/>
            <person name="Baker R."/>
            <person name="Thomas B.C."/>
            <person name="Morowitz M.J."/>
            <person name="Banfield J.F."/>
        </authorList>
    </citation>
    <scope>NUCLEOTIDE SEQUENCE [LARGE SCALE GENOMIC DNA]</scope>
    <source>
        <strain evidence="1">S2_018_000_R2_104</strain>
    </source>
</reference>
<protein>
    <recommendedName>
        <fullName evidence="3">Transglycosylase SLT domain-containing protein</fullName>
    </recommendedName>
</protein>
<dbReference type="EMBL" id="QFNK01000002">
    <property type="protein sequence ID" value="PZO89017.1"/>
    <property type="molecule type" value="Genomic_DNA"/>
</dbReference>
<dbReference type="Proteomes" id="UP000249557">
    <property type="component" value="Unassembled WGS sequence"/>
</dbReference>
<name>A0A2W5A715_9BACT</name>
<gene>
    <name evidence="1" type="ORF">DI626_00255</name>
</gene>
<proteinExistence type="predicted"/>
<dbReference type="AlphaFoldDB" id="A0A2W5A715"/>
<comment type="caution">
    <text evidence="1">The sequence shown here is derived from an EMBL/GenBank/DDBJ whole genome shotgun (WGS) entry which is preliminary data.</text>
</comment>
<evidence type="ECO:0000313" key="2">
    <source>
        <dbReference type="Proteomes" id="UP000249557"/>
    </source>
</evidence>
<accession>A0A2W5A715</accession>
<evidence type="ECO:0008006" key="3">
    <source>
        <dbReference type="Google" id="ProtNLM"/>
    </source>
</evidence>